<reference evidence="1" key="1">
    <citation type="journal article" date="2022" name="bioRxiv">
        <title>Sequencing and chromosome-scale assembly of the giantPleurodeles waltlgenome.</title>
        <authorList>
            <person name="Brown T."/>
            <person name="Elewa A."/>
            <person name="Iarovenko S."/>
            <person name="Subramanian E."/>
            <person name="Araus A.J."/>
            <person name="Petzold A."/>
            <person name="Susuki M."/>
            <person name="Suzuki K.-i.T."/>
            <person name="Hayashi T."/>
            <person name="Toyoda A."/>
            <person name="Oliveira C."/>
            <person name="Osipova E."/>
            <person name="Leigh N.D."/>
            <person name="Simon A."/>
            <person name="Yun M.H."/>
        </authorList>
    </citation>
    <scope>NUCLEOTIDE SEQUENCE</scope>
    <source>
        <strain evidence="1">20211129_DDA</strain>
        <tissue evidence="1">Liver</tissue>
    </source>
</reference>
<sequence>MDLAADGESTVECFVIMIRAQACPVVQWRWVKFGTMAEELIRDQLIVQCRDRKIQERLWAAKNPTLQEAVDLAKVIEESQRCIKELERK</sequence>
<dbReference type="AlphaFoldDB" id="A0AAV7TUU6"/>
<evidence type="ECO:0000313" key="1">
    <source>
        <dbReference type="EMBL" id="KAJ1180000.1"/>
    </source>
</evidence>
<accession>A0AAV7TUU6</accession>
<organism evidence="1 2">
    <name type="scientific">Pleurodeles waltl</name>
    <name type="common">Iberian ribbed newt</name>
    <dbReference type="NCBI Taxonomy" id="8319"/>
    <lineage>
        <taxon>Eukaryota</taxon>
        <taxon>Metazoa</taxon>
        <taxon>Chordata</taxon>
        <taxon>Craniata</taxon>
        <taxon>Vertebrata</taxon>
        <taxon>Euteleostomi</taxon>
        <taxon>Amphibia</taxon>
        <taxon>Batrachia</taxon>
        <taxon>Caudata</taxon>
        <taxon>Salamandroidea</taxon>
        <taxon>Salamandridae</taxon>
        <taxon>Pleurodelinae</taxon>
        <taxon>Pleurodeles</taxon>
    </lineage>
</organism>
<keyword evidence="2" id="KW-1185">Reference proteome</keyword>
<gene>
    <name evidence="1" type="ORF">NDU88_005228</name>
</gene>
<name>A0AAV7TUU6_PLEWA</name>
<dbReference type="Proteomes" id="UP001066276">
    <property type="component" value="Chromosome 3_2"/>
</dbReference>
<evidence type="ECO:0000313" key="2">
    <source>
        <dbReference type="Proteomes" id="UP001066276"/>
    </source>
</evidence>
<comment type="caution">
    <text evidence="1">The sequence shown here is derived from an EMBL/GenBank/DDBJ whole genome shotgun (WGS) entry which is preliminary data.</text>
</comment>
<proteinExistence type="predicted"/>
<protein>
    <submittedName>
        <fullName evidence="1">Uncharacterized protein</fullName>
    </submittedName>
</protein>
<dbReference type="EMBL" id="JANPWB010000006">
    <property type="protein sequence ID" value="KAJ1180000.1"/>
    <property type="molecule type" value="Genomic_DNA"/>
</dbReference>